<evidence type="ECO:0000313" key="3">
    <source>
        <dbReference type="Proteomes" id="UP000261758"/>
    </source>
</evidence>
<dbReference type="EMBL" id="CP022759">
    <property type="protein sequence ID" value="AXV81112.1"/>
    <property type="molecule type" value="Genomic_DNA"/>
</dbReference>
<sequence length="74" mass="7761">MVGGHSNITSSETLQKGGSPIGTYRTASKNPATTGAQLRCVRATPNGILCMLDLHAQSSSSHRSLHCLLALVKQ</sequence>
<accession>A0AAD0SDH7</accession>
<evidence type="ECO:0000256" key="1">
    <source>
        <dbReference type="SAM" id="MobiDB-lite"/>
    </source>
</evidence>
<evidence type="ECO:0000313" key="2">
    <source>
        <dbReference type="EMBL" id="AXV81112.1"/>
    </source>
</evidence>
<proteinExistence type="predicted"/>
<feature type="region of interest" description="Disordered" evidence="1">
    <location>
        <begin position="1"/>
        <end position="33"/>
    </location>
</feature>
<protein>
    <submittedName>
        <fullName evidence="2">Uncharacterized protein</fullName>
    </submittedName>
</protein>
<dbReference type="AlphaFoldDB" id="A0AAD0SDH7"/>
<gene>
    <name evidence="2" type="ORF">CJO77_05850</name>
</gene>
<feature type="compositionally biased region" description="Polar residues" evidence="1">
    <location>
        <begin position="1"/>
        <end position="16"/>
    </location>
</feature>
<name>A0AAD0SDH7_RALSL</name>
<organism evidence="2 3">
    <name type="scientific">Ralstonia solanacearum</name>
    <name type="common">Pseudomonas solanacearum</name>
    <dbReference type="NCBI Taxonomy" id="305"/>
    <lineage>
        <taxon>Bacteria</taxon>
        <taxon>Pseudomonadati</taxon>
        <taxon>Pseudomonadota</taxon>
        <taxon>Betaproteobacteria</taxon>
        <taxon>Burkholderiales</taxon>
        <taxon>Burkholderiaceae</taxon>
        <taxon>Ralstonia</taxon>
        <taxon>Ralstonia solanacearum species complex</taxon>
    </lineage>
</organism>
<dbReference type="Proteomes" id="UP000261758">
    <property type="component" value="Chromosome"/>
</dbReference>
<reference evidence="2 3" key="1">
    <citation type="submission" date="2017-08" db="EMBL/GenBank/DDBJ databases">
        <title>Genome sequences of Ralstonia solanacearum Species Complex (RSSC) isolated from Potato bacterial wilts in Korea.</title>
        <authorList>
            <person name="Cho H."/>
            <person name="Song E.-S."/>
            <person name="Lee Y.K."/>
            <person name="Lee S."/>
            <person name="Lee S.-W."/>
            <person name="Jo A."/>
            <person name="Kim J.-G."/>
            <person name="Hwang I."/>
        </authorList>
    </citation>
    <scope>NUCLEOTIDE SEQUENCE [LARGE SCALE GENOMIC DNA]</scope>
    <source>
        <strain evidence="2 3">T98</strain>
    </source>
</reference>